<dbReference type="PROSITE" id="PS00039">
    <property type="entry name" value="DEAD_ATP_HELICASE"/>
    <property type="match status" value="1"/>
</dbReference>
<evidence type="ECO:0000256" key="9">
    <source>
        <dbReference type="SAM" id="MobiDB-lite"/>
    </source>
</evidence>
<feature type="domain" description="Helicase ATP-binding" evidence="10">
    <location>
        <begin position="32"/>
        <end position="203"/>
    </location>
</feature>
<evidence type="ECO:0000259" key="12">
    <source>
        <dbReference type="PROSITE" id="PS51195"/>
    </source>
</evidence>
<evidence type="ECO:0000259" key="10">
    <source>
        <dbReference type="PROSITE" id="PS51192"/>
    </source>
</evidence>
<evidence type="ECO:0000256" key="4">
    <source>
        <dbReference type="ARBA" id="ARBA00022840"/>
    </source>
</evidence>
<dbReference type="Pfam" id="PF00270">
    <property type="entry name" value="DEAD"/>
    <property type="match status" value="1"/>
</dbReference>
<dbReference type="PROSITE" id="PS51194">
    <property type="entry name" value="HELICASE_CTER"/>
    <property type="match status" value="1"/>
</dbReference>
<evidence type="ECO:0000313" key="14">
    <source>
        <dbReference type="Proteomes" id="UP000696931"/>
    </source>
</evidence>
<evidence type="ECO:0000256" key="1">
    <source>
        <dbReference type="ARBA" id="ARBA00022741"/>
    </source>
</evidence>
<dbReference type="Proteomes" id="UP000696931">
    <property type="component" value="Unassembled WGS sequence"/>
</dbReference>
<dbReference type="GO" id="GO:0003724">
    <property type="term" value="F:RNA helicase activity"/>
    <property type="evidence" value="ECO:0007669"/>
    <property type="project" value="InterPro"/>
</dbReference>
<feature type="region of interest" description="Disordered" evidence="9">
    <location>
        <begin position="407"/>
        <end position="444"/>
    </location>
</feature>
<dbReference type="SMART" id="SM00490">
    <property type="entry name" value="HELICc"/>
    <property type="match status" value="1"/>
</dbReference>
<comment type="similarity">
    <text evidence="5 7">Belongs to the DEAD box helicase family.</text>
</comment>
<keyword evidence="8" id="KW-0175">Coiled coil</keyword>
<organism evidence="13 14">
    <name type="scientific">Eiseniibacteriota bacterium</name>
    <dbReference type="NCBI Taxonomy" id="2212470"/>
    <lineage>
        <taxon>Bacteria</taxon>
        <taxon>Candidatus Eiseniibacteriota</taxon>
    </lineage>
</organism>
<dbReference type="GO" id="GO:0003676">
    <property type="term" value="F:nucleic acid binding"/>
    <property type="evidence" value="ECO:0007669"/>
    <property type="project" value="InterPro"/>
</dbReference>
<reference evidence="13" key="1">
    <citation type="submission" date="2020-07" db="EMBL/GenBank/DDBJ databases">
        <title>Huge and variable diversity of episymbiotic CPR bacteria and DPANN archaea in groundwater ecosystems.</title>
        <authorList>
            <person name="He C.Y."/>
            <person name="Keren R."/>
            <person name="Whittaker M."/>
            <person name="Farag I.F."/>
            <person name="Doudna J."/>
            <person name="Cate J.H.D."/>
            <person name="Banfield J.F."/>
        </authorList>
    </citation>
    <scope>NUCLEOTIDE SEQUENCE</scope>
    <source>
        <strain evidence="13">NC_groundwater_1813_Pr3_B-0.1um_71_17</strain>
    </source>
</reference>
<evidence type="ECO:0000256" key="8">
    <source>
        <dbReference type="SAM" id="Coils"/>
    </source>
</evidence>
<dbReference type="InterPro" id="IPR014001">
    <property type="entry name" value="Helicase_ATP-bd"/>
</dbReference>
<evidence type="ECO:0000259" key="11">
    <source>
        <dbReference type="PROSITE" id="PS51194"/>
    </source>
</evidence>
<evidence type="ECO:0000256" key="2">
    <source>
        <dbReference type="ARBA" id="ARBA00022801"/>
    </source>
</evidence>
<keyword evidence="1 7" id="KW-0547">Nucleotide-binding</keyword>
<feature type="compositionally biased region" description="Low complexity" evidence="9">
    <location>
        <begin position="463"/>
        <end position="476"/>
    </location>
</feature>
<dbReference type="PANTHER" id="PTHR47959">
    <property type="entry name" value="ATP-DEPENDENT RNA HELICASE RHLE-RELATED"/>
    <property type="match status" value="1"/>
</dbReference>
<dbReference type="GO" id="GO:0005829">
    <property type="term" value="C:cytosol"/>
    <property type="evidence" value="ECO:0007669"/>
    <property type="project" value="TreeGrafter"/>
</dbReference>
<dbReference type="Gene3D" id="3.40.50.300">
    <property type="entry name" value="P-loop containing nucleotide triphosphate hydrolases"/>
    <property type="match status" value="2"/>
</dbReference>
<evidence type="ECO:0000256" key="5">
    <source>
        <dbReference type="ARBA" id="ARBA00038437"/>
    </source>
</evidence>
<dbReference type="CDD" id="cd00268">
    <property type="entry name" value="DEADc"/>
    <property type="match status" value="1"/>
</dbReference>
<evidence type="ECO:0000256" key="6">
    <source>
        <dbReference type="PROSITE-ProRule" id="PRU00552"/>
    </source>
</evidence>
<feature type="region of interest" description="Disordered" evidence="9">
    <location>
        <begin position="463"/>
        <end position="511"/>
    </location>
</feature>
<dbReference type="InterPro" id="IPR050079">
    <property type="entry name" value="DEAD_box_RNA_helicase"/>
</dbReference>
<keyword evidence="3 7" id="KW-0347">Helicase</keyword>
<dbReference type="SUPFAM" id="SSF52540">
    <property type="entry name" value="P-loop containing nucleoside triphosphate hydrolases"/>
    <property type="match status" value="1"/>
</dbReference>
<keyword evidence="4 7" id="KW-0067">ATP-binding</keyword>
<dbReference type="InterPro" id="IPR044742">
    <property type="entry name" value="DEAD/DEAH_RhlB"/>
</dbReference>
<dbReference type="PROSITE" id="PS51192">
    <property type="entry name" value="HELICASE_ATP_BIND_1"/>
    <property type="match status" value="1"/>
</dbReference>
<dbReference type="InterPro" id="IPR001650">
    <property type="entry name" value="Helicase_C-like"/>
</dbReference>
<dbReference type="InterPro" id="IPR011545">
    <property type="entry name" value="DEAD/DEAH_box_helicase_dom"/>
</dbReference>
<feature type="domain" description="DEAD-box RNA helicase Q" evidence="12">
    <location>
        <begin position="1"/>
        <end position="29"/>
    </location>
</feature>
<proteinExistence type="inferred from homology"/>
<dbReference type="Pfam" id="PF00271">
    <property type="entry name" value="Helicase_C"/>
    <property type="match status" value="1"/>
</dbReference>
<dbReference type="SMART" id="SM00487">
    <property type="entry name" value="DEXDc"/>
    <property type="match status" value="1"/>
</dbReference>
<name>A0A933SDM6_UNCEI</name>
<evidence type="ECO:0000256" key="7">
    <source>
        <dbReference type="RuleBase" id="RU000492"/>
    </source>
</evidence>
<dbReference type="AlphaFoldDB" id="A0A933SDM6"/>
<feature type="domain" description="Helicase C-terminal" evidence="11">
    <location>
        <begin position="229"/>
        <end position="374"/>
    </location>
</feature>
<dbReference type="CDD" id="cd18787">
    <property type="entry name" value="SF2_C_DEAD"/>
    <property type="match status" value="1"/>
</dbReference>
<dbReference type="GO" id="GO:0016787">
    <property type="term" value="F:hydrolase activity"/>
    <property type="evidence" value="ECO:0007669"/>
    <property type="project" value="UniProtKB-KW"/>
</dbReference>
<dbReference type="EMBL" id="JACRIW010000082">
    <property type="protein sequence ID" value="MBI5170197.1"/>
    <property type="molecule type" value="Genomic_DNA"/>
</dbReference>
<feature type="compositionally biased region" description="Low complexity" evidence="9">
    <location>
        <begin position="489"/>
        <end position="498"/>
    </location>
</feature>
<gene>
    <name evidence="13" type="ORF">HZA61_11955</name>
</gene>
<accession>A0A933SDM6</accession>
<dbReference type="InterPro" id="IPR027417">
    <property type="entry name" value="P-loop_NTPase"/>
</dbReference>
<sequence length="511" mass="55761">MMFNTLGLPAPLVQAVRAAGWTEPTAIQGKAIPVILQGNDLIGNAPSGSGKTGAFLLPGFARLLDGPQKLRALVLTPTREHAAQVETHARDFARFTELRVGMVHTASPIANQEKVLRDQGVDVLVATVDRLLELHERTALDFEDVEILVLDEADRMVDMGQATDIRKLLKLLPETRQTLLFSATMPAELNRLAKEALIEPVRVDLTSPQPSAGITHAIYQVPKHLKIQLLDRLLSRSGEVRSTIVFTRQREGADRLARQLERLKYAVATLHERKSQTERERAMEDLKRGRLQIVVTTDLAARGLELAGVAHVVNFDVPPTPEDYVHRIGRAGRPDAQGDAFTLMAPEEQRHLAAIERFVGRAIPRVMLPDFDYHLKPSQLQQTAIYDDERLRARKAAIAKNPYLAGRQTMPLAGAPRPTSPNSRSRGPAAASLRPKPAATAPAVARMKPKGIAVKVNPVAKPVVKPVLKPAAKPAAKPAPKPVPKPVAKKPAVPVAKKPAPKKAPPAKNKK</sequence>
<dbReference type="InterPro" id="IPR014014">
    <property type="entry name" value="RNA_helicase_DEAD_Q_motif"/>
</dbReference>
<feature type="short sequence motif" description="Q motif" evidence="6">
    <location>
        <begin position="1"/>
        <end position="29"/>
    </location>
</feature>
<dbReference type="PANTHER" id="PTHR47959:SF13">
    <property type="entry name" value="ATP-DEPENDENT RNA HELICASE RHLE"/>
    <property type="match status" value="1"/>
</dbReference>
<evidence type="ECO:0000256" key="3">
    <source>
        <dbReference type="ARBA" id="ARBA00022806"/>
    </source>
</evidence>
<feature type="coiled-coil region" evidence="8">
    <location>
        <begin position="253"/>
        <end position="280"/>
    </location>
</feature>
<dbReference type="GO" id="GO:0005524">
    <property type="term" value="F:ATP binding"/>
    <property type="evidence" value="ECO:0007669"/>
    <property type="project" value="UniProtKB-KW"/>
</dbReference>
<dbReference type="PROSITE" id="PS51195">
    <property type="entry name" value="Q_MOTIF"/>
    <property type="match status" value="1"/>
</dbReference>
<keyword evidence="2 7" id="KW-0378">Hydrolase</keyword>
<dbReference type="InterPro" id="IPR000629">
    <property type="entry name" value="RNA-helicase_DEAD-box_CS"/>
</dbReference>
<comment type="caution">
    <text evidence="13">The sequence shown here is derived from an EMBL/GenBank/DDBJ whole genome shotgun (WGS) entry which is preliminary data.</text>
</comment>
<protein>
    <submittedName>
        <fullName evidence="13">DEAD/DEAH box helicase</fullName>
    </submittedName>
</protein>
<evidence type="ECO:0000313" key="13">
    <source>
        <dbReference type="EMBL" id="MBI5170197.1"/>
    </source>
</evidence>